<evidence type="ECO:0000313" key="2">
    <source>
        <dbReference type="Proteomes" id="UP001353858"/>
    </source>
</evidence>
<accession>A0AAN7QDC4</accession>
<sequence>MEDSYQVHIGRLTGITIVNEIVDRTTLSDLTSTQLIGLVWSTLSCVHHFYIRLNLKNGLLSWMRKRQAKKAMDTYERLLYFCLLPHSYDIVVHSIITFYTESNMWITEHLATQLLKQLLMISKEGASTIHSILDVAEKTSVRNIVDARQIIRVLYQVLENYPWHDMDDFLMVRLLTMYHRSIVPSNNVFDYVPLRKGIEVTLRHILINISSEELLKIKFMVEWVLDEDITEEALLDFGNLIEYAAVLHETYLYRDSLYPSLFPMVLELVGSDNQLYSLLGNRILQNLLDRHHNVPEFDTPKIFFANLTFNIMIGHYNSEDKSFIRTYRELIHTTLLNAIKLHGNHRINLETEVPCGYTAAAVVCLAMDIQETAISNEHLELECSHRLHATVMSIISLVCWVHNAQVFYDYVQQIVEKRAKFAPHLNPPLRATYQYAQHHVLWNKPELFFEDWEARPKSNGLNEQNDHMTDNLQCDIEDVENNKDDFSGGFKGFSSADPVPVVKRGPGTPRKVVIGLRRRYPKKYDEVNHSNNEDVYTAFHIEVSLTEAL</sequence>
<gene>
    <name evidence="1" type="ORF">RN001_013623</name>
</gene>
<dbReference type="GO" id="GO:0005886">
    <property type="term" value="C:plasma membrane"/>
    <property type="evidence" value="ECO:0007669"/>
    <property type="project" value="TreeGrafter"/>
</dbReference>
<dbReference type="PANTHER" id="PTHR12444:SF9">
    <property type="entry name" value="AGAP013133-PA"/>
    <property type="match status" value="1"/>
</dbReference>
<dbReference type="InterPro" id="IPR051851">
    <property type="entry name" value="EFR3_Homologs"/>
</dbReference>
<reference evidence="2" key="1">
    <citation type="submission" date="2023-01" db="EMBL/GenBank/DDBJ databases">
        <title>Key to firefly adult light organ development and bioluminescence: homeobox transcription factors regulate luciferase expression and transportation to peroxisome.</title>
        <authorList>
            <person name="Fu X."/>
        </authorList>
    </citation>
    <scope>NUCLEOTIDE SEQUENCE [LARGE SCALE GENOMIC DNA]</scope>
</reference>
<protein>
    <submittedName>
        <fullName evidence="1">Uncharacterized protein</fullName>
    </submittedName>
</protein>
<name>A0AAN7QDC4_9COLE</name>
<proteinExistence type="predicted"/>
<dbReference type="GO" id="GO:0072659">
    <property type="term" value="P:protein localization to plasma membrane"/>
    <property type="evidence" value="ECO:0007669"/>
    <property type="project" value="TreeGrafter"/>
</dbReference>
<comment type="caution">
    <text evidence="1">The sequence shown here is derived from an EMBL/GenBank/DDBJ whole genome shotgun (WGS) entry which is preliminary data.</text>
</comment>
<evidence type="ECO:0000313" key="1">
    <source>
        <dbReference type="EMBL" id="KAK4874263.1"/>
    </source>
</evidence>
<dbReference type="EMBL" id="JARPUR010000006">
    <property type="protein sequence ID" value="KAK4874263.1"/>
    <property type="molecule type" value="Genomic_DNA"/>
</dbReference>
<keyword evidence="2" id="KW-1185">Reference proteome</keyword>
<dbReference type="Proteomes" id="UP001353858">
    <property type="component" value="Unassembled WGS sequence"/>
</dbReference>
<dbReference type="AlphaFoldDB" id="A0AAN7QDC4"/>
<organism evidence="1 2">
    <name type="scientific">Aquatica leii</name>
    <dbReference type="NCBI Taxonomy" id="1421715"/>
    <lineage>
        <taxon>Eukaryota</taxon>
        <taxon>Metazoa</taxon>
        <taxon>Ecdysozoa</taxon>
        <taxon>Arthropoda</taxon>
        <taxon>Hexapoda</taxon>
        <taxon>Insecta</taxon>
        <taxon>Pterygota</taxon>
        <taxon>Neoptera</taxon>
        <taxon>Endopterygota</taxon>
        <taxon>Coleoptera</taxon>
        <taxon>Polyphaga</taxon>
        <taxon>Elateriformia</taxon>
        <taxon>Elateroidea</taxon>
        <taxon>Lampyridae</taxon>
        <taxon>Luciolinae</taxon>
        <taxon>Aquatica</taxon>
    </lineage>
</organism>
<dbReference type="PANTHER" id="PTHR12444">
    <property type="entry name" value="PROTEIN EFR3 HOMOLOG CMP44E"/>
    <property type="match status" value="1"/>
</dbReference>